<keyword evidence="2" id="KW-1185">Reference proteome</keyword>
<protein>
    <recommendedName>
        <fullName evidence="3">Lipoprotein</fullName>
    </recommendedName>
</protein>
<accession>A0ABV8V6W9</accession>
<organism evidence="1 2">
    <name type="scientific">Simiduia curdlanivorans</name>
    <dbReference type="NCBI Taxonomy" id="1492769"/>
    <lineage>
        <taxon>Bacteria</taxon>
        <taxon>Pseudomonadati</taxon>
        <taxon>Pseudomonadota</taxon>
        <taxon>Gammaproteobacteria</taxon>
        <taxon>Cellvibrionales</taxon>
        <taxon>Cellvibrionaceae</taxon>
        <taxon>Simiduia</taxon>
    </lineage>
</organism>
<evidence type="ECO:0000313" key="2">
    <source>
        <dbReference type="Proteomes" id="UP001595840"/>
    </source>
</evidence>
<evidence type="ECO:0008006" key="3">
    <source>
        <dbReference type="Google" id="ProtNLM"/>
    </source>
</evidence>
<sequence length="117" mass="13021">MKKTTLFVSSLILSACVKLEIKPEHVVSDSVEAGKDLYQLIKHKKDGTEERKYSHTLMLEENQSEQQAGQACLSYVEALATSASKKKISIKQQETKTLKTEQGLSLSCSLHATIKPR</sequence>
<dbReference type="PROSITE" id="PS51257">
    <property type="entry name" value="PROKAR_LIPOPROTEIN"/>
    <property type="match status" value="1"/>
</dbReference>
<reference evidence="2" key="1">
    <citation type="journal article" date="2019" name="Int. J. Syst. Evol. Microbiol.">
        <title>The Global Catalogue of Microorganisms (GCM) 10K type strain sequencing project: providing services to taxonomists for standard genome sequencing and annotation.</title>
        <authorList>
            <consortium name="The Broad Institute Genomics Platform"/>
            <consortium name="The Broad Institute Genome Sequencing Center for Infectious Disease"/>
            <person name="Wu L."/>
            <person name="Ma J."/>
        </authorList>
    </citation>
    <scope>NUCLEOTIDE SEQUENCE [LARGE SCALE GENOMIC DNA]</scope>
    <source>
        <strain evidence="2">CECT 8570</strain>
    </source>
</reference>
<gene>
    <name evidence="1" type="ORF">ACFOX3_11830</name>
</gene>
<comment type="caution">
    <text evidence="1">The sequence shown here is derived from an EMBL/GenBank/DDBJ whole genome shotgun (WGS) entry which is preliminary data.</text>
</comment>
<dbReference type="Proteomes" id="UP001595840">
    <property type="component" value="Unassembled WGS sequence"/>
</dbReference>
<name>A0ABV8V6W9_9GAMM</name>
<proteinExistence type="predicted"/>
<evidence type="ECO:0000313" key="1">
    <source>
        <dbReference type="EMBL" id="MFC4362995.1"/>
    </source>
</evidence>
<dbReference type="EMBL" id="JBHSCX010000014">
    <property type="protein sequence ID" value="MFC4362995.1"/>
    <property type="molecule type" value="Genomic_DNA"/>
</dbReference>
<dbReference type="RefSeq" id="WP_290265318.1">
    <property type="nucleotide sequence ID" value="NZ_JAUFQG010000006.1"/>
</dbReference>